<evidence type="ECO:0000313" key="1">
    <source>
        <dbReference type="EMBL" id="GCC42706.1"/>
    </source>
</evidence>
<dbReference type="AlphaFoldDB" id="A0A401TJB0"/>
<gene>
    <name evidence="1" type="ORF">chiPu_0026581</name>
</gene>
<name>A0A401TJB0_CHIPU</name>
<dbReference type="EMBL" id="BEZZ01083195">
    <property type="protein sequence ID" value="GCC42706.1"/>
    <property type="molecule type" value="Genomic_DNA"/>
</dbReference>
<accession>A0A401TJB0</accession>
<keyword evidence="2" id="KW-1185">Reference proteome</keyword>
<dbReference type="Proteomes" id="UP000287033">
    <property type="component" value="Unassembled WGS sequence"/>
</dbReference>
<proteinExistence type="predicted"/>
<feature type="non-terminal residue" evidence="1">
    <location>
        <position position="32"/>
    </location>
</feature>
<comment type="caution">
    <text evidence="1">The sequence shown here is derived from an EMBL/GenBank/DDBJ whole genome shotgun (WGS) entry which is preliminary data.</text>
</comment>
<sequence>MNFIEQELSQLQDQVKQNDDQKFLKEEAAWKR</sequence>
<protein>
    <submittedName>
        <fullName evidence="1">Uncharacterized protein</fullName>
    </submittedName>
</protein>
<reference evidence="1 2" key="1">
    <citation type="journal article" date="2018" name="Nat. Ecol. Evol.">
        <title>Shark genomes provide insights into elasmobranch evolution and the origin of vertebrates.</title>
        <authorList>
            <person name="Hara Y"/>
            <person name="Yamaguchi K"/>
            <person name="Onimaru K"/>
            <person name="Kadota M"/>
            <person name="Koyanagi M"/>
            <person name="Keeley SD"/>
            <person name="Tatsumi K"/>
            <person name="Tanaka K"/>
            <person name="Motone F"/>
            <person name="Kageyama Y"/>
            <person name="Nozu R"/>
            <person name="Adachi N"/>
            <person name="Nishimura O"/>
            <person name="Nakagawa R"/>
            <person name="Tanegashima C"/>
            <person name="Kiyatake I"/>
            <person name="Matsumoto R"/>
            <person name="Murakumo K"/>
            <person name="Nishida K"/>
            <person name="Terakita A"/>
            <person name="Kuratani S"/>
            <person name="Sato K"/>
            <person name="Hyodo S Kuraku.S."/>
        </authorList>
    </citation>
    <scope>NUCLEOTIDE SEQUENCE [LARGE SCALE GENOMIC DNA]</scope>
</reference>
<evidence type="ECO:0000313" key="2">
    <source>
        <dbReference type="Proteomes" id="UP000287033"/>
    </source>
</evidence>
<organism evidence="1 2">
    <name type="scientific">Chiloscyllium punctatum</name>
    <name type="common">Brownbanded bambooshark</name>
    <name type="synonym">Hemiscyllium punctatum</name>
    <dbReference type="NCBI Taxonomy" id="137246"/>
    <lineage>
        <taxon>Eukaryota</taxon>
        <taxon>Metazoa</taxon>
        <taxon>Chordata</taxon>
        <taxon>Craniata</taxon>
        <taxon>Vertebrata</taxon>
        <taxon>Chondrichthyes</taxon>
        <taxon>Elasmobranchii</taxon>
        <taxon>Galeomorphii</taxon>
        <taxon>Galeoidea</taxon>
        <taxon>Orectolobiformes</taxon>
        <taxon>Hemiscylliidae</taxon>
        <taxon>Chiloscyllium</taxon>
    </lineage>
</organism>